<dbReference type="AlphaFoldDB" id="A0A8J3F531"/>
<feature type="domain" description="Aminoglycoside phosphotransferase" evidence="2">
    <location>
        <begin position="31"/>
        <end position="249"/>
    </location>
</feature>
<dbReference type="PANTHER" id="PTHR21064">
    <property type="entry name" value="AMINOGLYCOSIDE PHOSPHOTRANSFERASE DOMAIN-CONTAINING PROTEIN-RELATED"/>
    <property type="match status" value="1"/>
</dbReference>
<comment type="caution">
    <text evidence="3">The sequence shown here is derived from an EMBL/GenBank/DDBJ whole genome shotgun (WGS) entry which is preliminary data.</text>
</comment>
<gene>
    <name evidence="3" type="ORF">GCM10007380_38010</name>
</gene>
<dbReference type="OrthoDB" id="4030632at2"/>
<evidence type="ECO:0000256" key="1">
    <source>
        <dbReference type="ARBA" id="ARBA00038240"/>
    </source>
</evidence>
<dbReference type="InterPro" id="IPR011009">
    <property type="entry name" value="Kinase-like_dom_sf"/>
</dbReference>
<dbReference type="GO" id="GO:0009088">
    <property type="term" value="P:threonine biosynthetic process"/>
    <property type="evidence" value="ECO:0007669"/>
    <property type="project" value="TreeGrafter"/>
</dbReference>
<dbReference type="Gene3D" id="3.90.1200.10">
    <property type="match status" value="1"/>
</dbReference>
<dbReference type="GO" id="GO:0004413">
    <property type="term" value="F:homoserine kinase activity"/>
    <property type="evidence" value="ECO:0007669"/>
    <property type="project" value="TreeGrafter"/>
</dbReference>
<dbReference type="EMBL" id="BMHB01000003">
    <property type="protein sequence ID" value="GGI17451.1"/>
    <property type="molecule type" value="Genomic_DNA"/>
</dbReference>
<keyword evidence="4" id="KW-1185">Reference proteome</keyword>
<protein>
    <recommendedName>
        <fullName evidence="2">Aminoglycoside phosphotransferase domain-containing protein</fullName>
    </recommendedName>
</protein>
<comment type="similarity">
    <text evidence="1">Belongs to the pseudomonas-type ThrB family.</text>
</comment>
<dbReference type="InterPro" id="IPR002575">
    <property type="entry name" value="Aminoglycoside_PTrfase"/>
</dbReference>
<name>A0A8J3F531_9BACI</name>
<evidence type="ECO:0000259" key="2">
    <source>
        <dbReference type="Pfam" id="PF01636"/>
    </source>
</evidence>
<dbReference type="Pfam" id="PF01636">
    <property type="entry name" value="APH"/>
    <property type="match status" value="1"/>
</dbReference>
<dbReference type="PANTHER" id="PTHR21064:SF6">
    <property type="entry name" value="AMINOGLYCOSIDE PHOSPHOTRANSFERASE DOMAIN-CONTAINING PROTEIN"/>
    <property type="match status" value="1"/>
</dbReference>
<dbReference type="SUPFAM" id="SSF56112">
    <property type="entry name" value="Protein kinase-like (PK-like)"/>
    <property type="match status" value="1"/>
</dbReference>
<dbReference type="RefSeq" id="WP_088002058.1">
    <property type="nucleotide sequence ID" value="NZ_BMHB01000003.1"/>
</dbReference>
<sequence>MEHTVERVFTKEILHNAASGFGIEVDEKPVGDFENYIFKGHTKDGIARVLRLTHSSHRQKNEIEAELTFLKYVRENGANAAGSLLSLNGNLVEEHIASDGTSFFAAMFEWADGKLVDRTNPNVWNDDLMFKLGKTLGKLHALTVNYPVTSARESWDEEAYLQVMLNHEELGPHTKVLLEEMSHYPRQTNSYGLIHSDLHFHNFFVNDEGEITAFDFDDLQYNYFISDIAIVLYYTAWGSKKSYEENSAYAKKQLAILRKGYETEFVLEEEWYSRIPAFLKCRDHVLYYVLKMKYEGKEEHSQRVNELCEQIRERIVNGKTIVDLG</sequence>
<proteinExistence type="inferred from homology"/>
<evidence type="ECO:0000313" key="4">
    <source>
        <dbReference type="Proteomes" id="UP000626244"/>
    </source>
</evidence>
<evidence type="ECO:0000313" key="3">
    <source>
        <dbReference type="EMBL" id="GGI17451.1"/>
    </source>
</evidence>
<organism evidence="3 4">
    <name type="scientific">Gottfriedia solisilvae</name>
    <dbReference type="NCBI Taxonomy" id="1516104"/>
    <lineage>
        <taxon>Bacteria</taxon>
        <taxon>Bacillati</taxon>
        <taxon>Bacillota</taxon>
        <taxon>Bacilli</taxon>
        <taxon>Bacillales</taxon>
        <taxon>Bacillaceae</taxon>
        <taxon>Gottfriedia</taxon>
    </lineage>
</organism>
<dbReference type="InterPro" id="IPR050249">
    <property type="entry name" value="Pseudomonas-type_ThrB"/>
</dbReference>
<reference evidence="4" key="1">
    <citation type="journal article" date="2019" name="Int. J. Syst. Evol. Microbiol.">
        <title>The Global Catalogue of Microorganisms (GCM) 10K type strain sequencing project: providing services to taxonomists for standard genome sequencing and annotation.</title>
        <authorList>
            <consortium name="The Broad Institute Genomics Platform"/>
            <consortium name="The Broad Institute Genome Sequencing Center for Infectious Disease"/>
            <person name="Wu L."/>
            <person name="Ma J."/>
        </authorList>
    </citation>
    <scope>NUCLEOTIDE SEQUENCE [LARGE SCALE GENOMIC DNA]</scope>
    <source>
        <strain evidence="4">CGMCC 1.14993</strain>
    </source>
</reference>
<dbReference type="Proteomes" id="UP000626244">
    <property type="component" value="Unassembled WGS sequence"/>
</dbReference>
<accession>A0A8J3F531</accession>